<dbReference type="PANTHER" id="PTHR11567">
    <property type="entry name" value="ACID PHOSPHATASE-RELATED"/>
    <property type="match status" value="1"/>
</dbReference>
<dbReference type="AlphaFoldDB" id="A0A3P7MP28"/>
<name>A0A3P7MP28_DIBLA</name>
<proteinExistence type="predicted"/>
<accession>A0A3P7MP28</accession>
<reference evidence="2 3" key="1">
    <citation type="submission" date="2018-11" db="EMBL/GenBank/DDBJ databases">
        <authorList>
            <consortium name="Pathogen Informatics"/>
        </authorList>
    </citation>
    <scope>NUCLEOTIDE SEQUENCE [LARGE SCALE GENOMIC DNA]</scope>
</reference>
<gene>
    <name evidence="2" type="ORF">DILT_LOCUS13500</name>
</gene>
<evidence type="ECO:0008006" key="4">
    <source>
        <dbReference type="Google" id="ProtNLM"/>
    </source>
</evidence>
<dbReference type="GO" id="GO:0016791">
    <property type="term" value="F:phosphatase activity"/>
    <property type="evidence" value="ECO:0007669"/>
    <property type="project" value="TreeGrafter"/>
</dbReference>
<keyword evidence="3" id="KW-1185">Reference proteome</keyword>
<dbReference type="InterPro" id="IPR050645">
    <property type="entry name" value="Histidine_acid_phosphatase"/>
</dbReference>
<evidence type="ECO:0000256" key="1">
    <source>
        <dbReference type="SAM" id="MobiDB-lite"/>
    </source>
</evidence>
<dbReference type="Pfam" id="PF09725">
    <property type="entry name" value="Fra10Ac1"/>
    <property type="match status" value="1"/>
</dbReference>
<dbReference type="EMBL" id="UYRU01070490">
    <property type="protein sequence ID" value="VDN19831.1"/>
    <property type="molecule type" value="Genomic_DNA"/>
</dbReference>
<dbReference type="InterPro" id="IPR019129">
    <property type="entry name" value="Folate-sensitive_fs_Fra10Ac1"/>
</dbReference>
<organism evidence="2 3">
    <name type="scientific">Dibothriocephalus latus</name>
    <name type="common">Fish tapeworm</name>
    <name type="synonym">Diphyllobothrium latum</name>
    <dbReference type="NCBI Taxonomy" id="60516"/>
    <lineage>
        <taxon>Eukaryota</taxon>
        <taxon>Metazoa</taxon>
        <taxon>Spiralia</taxon>
        <taxon>Lophotrochozoa</taxon>
        <taxon>Platyhelminthes</taxon>
        <taxon>Cestoda</taxon>
        <taxon>Eucestoda</taxon>
        <taxon>Diphyllobothriidea</taxon>
        <taxon>Diphyllobothriidae</taxon>
        <taxon>Dibothriocephalus</taxon>
    </lineage>
</organism>
<sequence length="191" mass="21989">MQTVITGLHICLMEERLAKRYWDRLFKEYCVADLSRYKENKLGLRWRSEKEVASGKGQFICGALSCYETAFLRSWEVNFAYRERDGTRRNALVKLRLCPACSAKLNYHKQHQECVAAAQQAKVREGKEGDAATGLKPSKRFHPDEASQESNLADTQKKQVEEESVVWSSTETAATSREPDEFADYFKDMFL</sequence>
<evidence type="ECO:0000313" key="2">
    <source>
        <dbReference type="EMBL" id="VDN19831.1"/>
    </source>
</evidence>
<dbReference type="OrthoDB" id="197967at2759"/>
<evidence type="ECO:0000313" key="3">
    <source>
        <dbReference type="Proteomes" id="UP000281553"/>
    </source>
</evidence>
<dbReference type="Proteomes" id="UP000281553">
    <property type="component" value="Unassembled WGS sequence"/>
</dbReference>
<dbReference type="PANTHER" id="PTHR11567:SF25">
    <property type="entry name" value="PROTEIN FRA10AC1"/>
    <property type="match status" value="1"/>
</dbReference>
<protein>
    <recommendedName>
        <fullName evidence="4">Protein FRA10AC1</fullName>
    </recommendedName>
</protein>
<feature type="region of interest" description="Disordered" evidence="1">
    <location>
        <begin position="125"/>
        <end position="174"/>
    </location>
</feature>